<protein>
    <recommendedName>
        <fullName evidence="13">Polygalacturonase</fullName>
    </recommendedName>
</protein>
<dbReference type="Proteomes" id="UP001415857">
    <property type="component" value="Unassembled WGS sequence"/>
</dbReference>
<keyword evidence="10" id="KW-0732">Signal</keyword>
<dbReference type="InterPro" id="IPR006626">
    <property type="entry name" value="PbH1"/>
</dbReference>
<comment type="caution">
    <text evidence="11">The sequence shown here is derived from an EMBL/GenBank/DDBJ whole genome shotgun (WGS) entry which is preliminary data.</text>
</comment>
<dbReference type="Gene3D" id="2.160.20.10">
    <property type="entry name" value="Single-stranded right-handed beta-helix, Pectin lyase-like"/>
    <property type="match status" value="1"/>
</dbReference>
<proteinExistence type="inferred from homology"/>
<dbReference type="SMART" id="SM00710">
    <property type="entry name" value="PbH1"/>
    <property type="match status" value="5"/>
</dbReference>
<feature type="signal peptide" evidence="10">
    <location>
        <begin position="1"/>
        <end position="30"/>
    </location>
</feature>
<evidence type="ECO:0000256" key="1">
    <source>
        <dbReference type="ARBA" id="ARBA00004191"/>
    </source>
</evidence>
<evidence type="ECO:0000313" key="12">
    <source>
        <dbReference type="Proteomes" id="UP001415857"/>
    </source>
</evidence>
<sequence>MKRNRNSSLLVLLLFLVVVFITFSIICAEARKNHTKKSKSHKHHEEKSANGNNAPAPAPAPLPPYGSYPTRSTIFNVLSFGAKGDGVCDDSNALLAAWNAACKVPYATVGIPSKFKFLIKPITLQGPCMPHLALQIDGTLLAPPKPSSWTKSSLFQWINFKWVHNFTILGTGTVDGQGSGWWSLSPIHYIEVSSTTTPSLKHKLPKKFYASYNVTVRDIRIMNSPQCHLKFDSSGGVKVNNITISSPETSPNTDGIHLQNTQDVEIHHSNIGCGDDCVSIQTGCSNVHVHDINCGPGHGISLGGLGKDKSVACVSNIVVENILMQNTQSGVRIKTWQGGIGSVKNVSFSNIQVSDVKVPIIIDQYYCGKKSCQNQTGAVAISGVKYDQIMGTYSAQPIRLACSNEIPCTHVDLIDIQLKPSPRYGKFQQALCWNSFGKSQAPLLPSSIDYCLRGTDGLPKTTAISQEKILRYFGEPPASGVGAVDFRAVVAVYRGNPSSAFEYASLGVLAVFGFFGQFRCEDRLAQSCDQFHSVFADCSGPG</sequence>
<dbReference type="SUPFAM" id="SSF51126">
    <property type="entry name" value="Pectin lyase-like"/>
    <property type="match status" value="1"/>
</dbReference>
<evidence type="ECO:0000256" key="2">
    <source>
        <dbReference type="ARBA" id="ARBA00008834"/>
    </source>
</evidence>
<evidence type="ECO:0000256" key="6">
    <source>
        <dbReference type="ARBA" id="ARBA00023295"/>
    </source>
</evidence>
<evidence type="ECO:0008006" key="13">
    <source>
        <dbReference type="Google" id="ProtNLM"/>
    </source>
</evidence>
<dbReference type="EMBL" id="JBBPBK010000010">
    <property type="protein sequence ID" value="KAK9277298.1"/>
    <property type="molecule type" value="Genomic_DNA"/>
</dbReference>
<dbReference type="GO" id="GO:0004650">
    <property type="term" value="F:polygalacturonase activity"/>
    <property type="evidence" value="ECO:0007669"/>
    <property type="project" value="InterPro"/>
</dbReference>
<dbReference type="GO" id="GO:0005975">
    <property type="term" value="P:carbohydrate metabolic process"/>
    <property type="evidence" value="ECO:0007669"/>
    <property type="project" value="InterPro"/>
</dbReference>
<organism evidence="11 12">
    <name type="scientific">Liquidambar formosana</name>
    <name type="common">Formosan gum</name>
    <dbReference type="NCBI Taxonomy" id="63359"/>
    <lineage>
        <taxon>Eukaryota</taxon>
        <taxon>Viridiplantae</taxon>
        <taxon>Streptophyta</taxon>
        <taxon>Embryophyta</taxon>
        <taxon>Tracheophyta</taxon>
        <taxon>Spermatophyta</taxon>
        <taxon>Magnoliopsida</taxon>
        <taxon>eudicotyledons</taxon>
        <taxon>Gunneridae</taxon>
        <taxon>Pentapetalae</taxon>
        <taxon>Saxifragales</taxon>
        <taxon>Altingiaceae</taxon>
        <taxon>Liquidambar</taxon>
    </lineage>
</organism>
<keyword evidence="3" id="KW-0134">Cell wall</keyword>
<accession>A0AAP0WUQ2</accession>
<evidence type="ECO:0000256" key="10">
    <source>
        <dbReference type="SAM" id="SignalP"/>
    </source>
</evidence>
<evidence type="ECO:0000256" key="4">
    <source>
        <dbReference type="ARBA" id="ARBA00022525"/>
    </source>
</evidence>
<evidence type="ECO:0000256" key="7">
    <source>
        <dbReference type="ARBA" id="ARBA00023316"/>
    </source>
</evidence>
<dbReference type="InterPro" id="IPR000743">
    <property type="entry name" value="Glyco_hydro_28"/>
</dbReference>
<dbReference type="GO" id="GO:0071555">
    <property type="term" value="P:cell wall organization"/>
    <property type="evidence" value="ECO:0007669"/>
    <property type="project" value="UniProtKB-KW"/>
</dbReference>
<feature type="chain" id="PRO_5043019809" description="Polygalacturonase" evidence="10">
    <location>
        <begin position="31"/>
        <end position="542"/>
    </location>
</feature>
<comment type="similarity">
    <text evidence="2 8">Belongs to the glycosyl hydrolase 28 family.</text>
</comment>
<evidence type="ECO:0000313" key="11">
    <source>
        <dbReference type="EMBL" id="KAK9277298.1"/>
    </source>
</evidence>
<evidence type="ECO:0000256" key="9">
    <source>
        <dbReference type="SAM" id="MobiDB-lite"/>
    </source>
</evidence>
<name>A0AAP0WUQ2_LIQFO</name>
<dbReference type="PANTHER" id="PTHR31375">
    <property type="match status" value="1"/>
</dbReference>
<dbReference type="Pfam" id="PF00295">
    <property type="entry name" value="Glyco_hydro_28"/>
    <property type="match status" value="1"/>
</dbReference>
<gene>
    <name evidence="11" type="ORF">L1049_006838</name>
</gene>
<evidence type="ECO:0000256" key="8">
    <source>
        <dbReference type="RuleBase" id="RU361169"/>
    </source>
</evidence>
<keyword evidence="7" id="KW-0961">Cell wall biogenesis/degradation</keyword>
<dbReference type="AlphaFoldDB" id="A0AAP0WUQ2"/>
<reference evidence="11 12" key="1">
    <citation type="journal article" date="2024" name="Plant J.">
        <title>Genome sequences and population genomics reveal climatic adaptation and genomic divergence between two closely related sweetgum species.</title>
        <authorList>
            <person name="Xu W.Q."/>
            <person name="Ren C.Q."/>
            <person name="Zhang X.Y."/>
            <person name="Comes H.P."/>
            <person name="Liu X.H."/>
            <person name="Li Y.G."/>
            <person name="Kettle C.J."/>
            <person name="Jalonen R."/>
            <person name="Gaisberger H."/>
            <person name="Ma Y.Z."/>
            <person name="Qiu Y.X."/>
        </authorList>
    </citation>
    <scope>NUCLEOTIDE SEQUENCE [LARGE SCALE GENOMIC DNA]</scope>
    <source>
        <strain evidence="11">Hangzhou</strain>
    </source>
</reference>
<keyword evidence="5 8" id="KW-0378">Hydrolase</keyword>
<keyword evidence="4" id="KW-0964">Secreted</keyword>
<dbReference type="InterPro" id="IPR011050">
    <property type="entry name" value="Pectin_lyase_fold/virulence"/>
</dbReference>
<keyword evidence="6 8" id="KW-0326">Glycosidase</keyword>
<evidence type="ECO:0000256" key="5">
    <source>
        <dbReference type="ARBA" id="ARBA00022801"/>
    </source>
</evidence>
<dbReference type="InterPro" id="IPR012334">
    <property type="entry name" value="Pectin_lyas_fold"/>
</dbReference>
<comment type="subcellular location">
    <subcellularLocation>
        <location evidence="1">Secreted</location>
        <location evidence="1">Cell wall</location>
    </subcellularLocation>
</comment>
<evidence type="ECO:0000256" key="3">
    <source>
        <dbReference type="ARBA" id="ARBA00022512"/>
    </source>
</evidence>
<keyword evidence="12" id="KW-1185">Reference proteome</keyword>
<feature type="region of interest" description="Disordered" evidence="9">
    <location>
        <begin position="34"/>
        <end position="62"/>
    </location>
</feature>